<reference evidence="1" key="1">
    <citation type="submission" date="2018-10" db="EMBL/GenBank/DDBJ databases">
        <title>Hidden diversity of soil giant viruses.</title>
        <authorList>
            <person name="Schulz F."/>
            <person name="Alteio L."/>
            <person name="Goudeau D."/>
            <person name="Ryan E.M."/>
            <person name="Malmstrom R.R."/>
            <person name="Blanchard J."/>
            <person name="Woyke T."/>
        </authorList>
    </citation>
    <scope>NUCLEOTIDE SEQUENCE</scope>
    <source>
        <strain evidence="1">HAV1</strain>
    </source>
</reference>
<gene>
    <name evidence="1" type="ORF">Harvfovirus63_8</name>
</gene>
<evidence type="ECO:0000313" key="1">
    <source>
        <dbReference type="EMBL" id="AYV81805.1"/>
    </source>
</evidence>
<accession>A0A3G5A3J8</accession>
<name>A0A3G5A3J8_9VIRU</name>
<sequence>MEVKGKIKKFDIKLYNKYDVPAREKIKKLLADCVKDNPDIYEEDMILDIPNYKYKYLELQVCAKWVNDTFPFDKPFVYARKKLFSDRTIFLLMDRHMTCGFLFDQKSLCDEARRVKKYSRSFVYEVPWNRVLKVNLDDFDVETLKLYC</sequence>
<dbReference type="EMBL" id="MK072305">
    <property type="protein sequence ID" value="AYV81805.1"/>
    <property type="molecule type" value="Genomic_DNA"/>
</dbReference>
<protein>
    <submittedName>
        <fullName evidence="1">Uncharacterized protein</fullName>
    </submittedName>
</protein>
<proteinExistence type="predicted"/>
<organism evidence="1">
    <name type="scientific">Harvfovirus sp</name>
    <dbReference type="NCBI Taxonomy" id="2487768"/>
    <lineage>
        <taxon>Viruses</taxon>
        <taxon>Varidnaviria</taxon>
        <taxon>Bamfordvirae</taxon>
        <taxon>Nucleocytoviricota</taxon>
        <taxon>Megaviricetes</taxon>
        <taxon>Imitervirales</taxon>
        <taxon>Mimiviridae</taxon>
        <taxon>Klosneuvirinae</taxon>
    </lineage>
</organism>